<keyword evidence="2" id="KW-1185">Reference proteome</keyword>
<sequence length="676" mass="75209">MNTSDQALLDKALRQFDENTSETLAERALALQDRRFVFIEGAQWEGEMGEQFENSPRLQINKTQRGHDKIINDYRANRFTVNFRPVGDEGDDDTAELLNGLLHADIYRSKGQLAFDNAFSEGAAGGMGAWRLCNEYEDESDDKNDRQRIRIEMIADADQCVFFDRAAKLYDKSDARHAYVLNAMTPDAFKEEYGDDRLVSWPENMKLPSFDWFRGDVVWVAEYYEVEHVSRELRIYTRDATGEEFRYWTEDMAEGQDDDLKTRGFTRRTRKIKRKRVHKWILSGAEVLEDCGFIAGERIPIVPFYGKRVVIDNVERFKGHVRDAKDPAKAYNAQVSKLIETASLAPREVPIFAPEQMEGLQSHWANMNIERHPYGLAHPITDPVTGGIVQTGPVAYVKPPDVPPAMAALIQIMGNDIAEITNGDDGSMEIKSNVSGEAMDIAASRVDAKSFIYMDNFKLSMQAFGEIYYSQAKEVYVEEGRKVETMDEDGETAVATLGETVADQKTGIVSRRYDLSVGRFNVIADVTEATATRRDKTVRTMMTLAQAATSVQSLELGQAALLTAVSNMDGEGMGKLQDYAHKLSVQLGLDEMTAEEQQAAQAAQQNAQPDPQAQALAAQAQALQAQAGKLTADTQLSQAKTVQTLASAQKTAAESEQIANTPAQLPDVNTLLSQAA</sequence>
<dbReference type="Gene3D" id="6.10.280.90">
    <property type="match status" value="1"/>
</dbReference>
<evidence type="ECO:0000313" key="2">
    <source>
        <dbReference type="Proteomes" id="UP000555448"/>
    </source>
</evidence>
<proteinExistence type="predicted"/>
<comment type="caution">
    <text evidence="1">The sequence shown here is derived from an EMBL/GenBank/DDBJ whole genome shotgun (WGS) entry which is preliminary data.</text>
</comment>
<dbReference type="EMBL" id="JACHLR010000001">
    <property type="protein sequence ID" value="MBB4857005.1"/>
    <property type="molecule type" value="Genomic_DNA"/>
</dbReference>
<organism evidence="1 2">
    <name type="scientific">Novosphingobium chloroacetimidivorans</name>
    <dbReference type="NCBI Taxonomy" id="1428314"/>
    <lineage>
        <taxon>Bacteria</taxon>
        <taxon>Pseudomonadati</taxon>
        <taxon>Pseudomonadota</taxon>
        <taxon>Alphaproteobacteria</taxon>
        <taxon>Sphingomonadales</taxon>
        <taxon>Sphingomonadaceae</taxon>
        <taxon>Novosphingobium</taxon>
    </lineage>
</organism>
<reference evidence="1 2" key="1">
    <citation type="submission" date="2020-08" db="EMBL/GenBank/DDBJ databases">
        <title>Functional genomics of gut bacteria from endangered species of beetles.</title>
        <authorList>
            <person name="Carlos-Shanley C."/>
        </authorList>
    </citation>
    <scope>NUCLEOTIDE SEQUENCE [LARGE SCALE GENOMIC DNA]</scope>
    <source>
        <strain evidence="1 2">S00245</strain>
    </source>
</reference>
<name>A0A7W7K678_9SPHN</name>
<protein>
    <recommendedName>
        <fullName evidence="3">Portal protein</fullName>
    </recommendedName>
</protein>
<dbReference type="RefSeq" id="WP_184242056.1">
    <property type="nucleotide sequence ID" value="NZ_JACHLR010000001.1"/>
</dbReference>
<accession>A0A7W7K678</accession>
<dbReference type="Proteomes" id="UP000555448">
    <property type="component" value="Unassembled WGS sequence"/>
</dbReference>
<evidence type="ECO:0008006" key="3">
    <source>
        <dbReference type="Google" id="ProtNLM"/>
    </source>
</evidence>
<gene>
    <name evidence="1" type="ORF">HNO88_000302</name>
</gene>
<dbReference type="InterPro" id="IPR032427">
    <property type="entry name" value="P22_portal"/>
</dbReference>
<evidence type="ECO:0000313" key="1">
    <source>
        <dbReference type="EMBL" id="MBB4857005.1"/>
    </source>
</evidence>
<dbReference type="Pfam" id="PF16510">
    <property type="entry name" value="P22_portal"/>
    <property type="match status" value="1"/>
</dbReference>
<dbReference type="AlphaFoldDB" id="A0A7W7K678"/>